<organism evidence="13 14">
    <name type="scientific">Zhihengliuella halotolerans</name>
    <dbReference type="NCBI Taxonomy" id="370736"/>
    <lineage>
        <taxon>Bacteria</taxon>
        <taxon>Bacillati</taxon>
        <taxon>Actinomycetota</taxon>
        <taxon>Actinomycetes</taxon>
        <taxon>Micrococcales</taxon>
        <taxon>Micrococcaceae</taxon>
        <taxon>Zhihengliuella</taxon>
    </lineage>
</organism>
<dbReference type="SUPFAM" id="SSF64438">
    <property type="entry name" value="CNF1/YfiH-like putative cysteine hydrolases"/>
    <property type="match status" value="1"/>
</dbReference>
<comment type="catalytic activity">
    <reaction evidence="10">
        <text>adenosine + phosphate = alpha-D-ribose 1-phosphate + adenine</text>
        <dbReference type="Rhea" id="RHEA:27642"/>
        <dbReference type="ChEBI" id="CHEBI:16335"/>
        <dbReference type="ChEBI" id="CHEBI:16708"/>
        <dbReference type="ChEBI" id="CHEBI:43474"/>
        <dbReference type="ChEBI" id="CHEBI:57720"/>
        <dbReference type="EC" id="2.4.2.1"/>
    </reaction>
    <physiologicalReaction direction="left-to-right" evidence="10">
        <dbReference type="Rhea" id="RHEA:27643"/>
    </physiologicalReaction>
</comment>
<evidence type="ECO:0000256" key="10">
    <source>
        <dbReference type="ARBA" id="ARBA00048968"/>
    </source>
</evidence>
<evidence type="ECO:0000313" key="14">
    <source>
        <dbReference type="Proteomes" id="UP000292685"/>
    </source>
</evidence>
<dbReference type="GO" id="GO:0005507">
    <property type="term" value="F:copper ion binding"/>
    <property type="evidence" value="ECO:0007669"/>
    <property type="project" value="TreeGrafter"/>
</dbReference>
<sequence length="248" mass="25865">MPQYSQAVDGGLVRVAFTTREEGNLALHVGDDPETVAARRARLVAELGLPAAAQFMDQVHSTVVARLETPERPGPTADALVTAAADLPLAVMVADCLPVVFAAVSGESVALGAAHAGRRGLLDGILPETVDRLREAVDAGAAPARLTAWIGPSICGRCYEVPASMRADAERLLPGIGSTTRGGSDGLDLPGAAARQLRALGVDVVASGVCTLEDDRFYSYRRDPATGRIAGIIWRSAGEGDETRKDSR</sequence>
<dbReference type="PANTHER" id="PTHR30616">
    <property type="entry name" value="UNCHARACTERIZED PROTEIN YFIH"/>
    <property type="match status" value="1"/>
</dbReference>
<keyword evidence="5" id="KW-0479">Metal-binding</keyword>
<keyword evidence="4" id="KW-0808">Transferase</keyword>
<dbReference type="NCBIfam" id="TIGR00726">
    <property type="entry name" value="peptidoglycan editing factor PgeF"/>
    <property type="match status" value="1"/>
</dbReference>
<evidence type="ECO:0000256" key="2">
    <source>
        <dbReference type="ARBA" id="ARBA00003215"/>
    </source>
</evidence>
<comment type="caution">
    <text evidence="13">The sequence shown here is derived from an EMBL/GenBank/DDBJ whole genome shotgun (WGS) entry which is preliminary data.</text>
</comment>
<dbReference type="InterPro" id="IPR038371">
    <property type="entry name" value="Cu_polyphenol_OxRdtase_sf"/>
</dbReference>
<evidence type="ECO:0000256" key="1">
    <source>
        <dbReference type="ARBA" id="ARBA00000553"/>
    </source>
</evidence>
<comment type="catalytic activity">
    <reaction evidence="1">
        <text>inosine + phosphate = alpha-D-ribose 1-phosphate + hypoxanthine</text>
        <dbReference type="Rhea" id="RHEA:27646"/>
        <dbReference type="ChEBI" id="CHEBI:17368"/>
        <dbReference type="ChEBI" id="CHEBI:17596"/>
        <dbReference type="ChEBI" id="CHEBI:43474"/>
        <dbReference type="ChEBI" id="CHEBI:57720"/>
        <dbReference type="EC" id="2.4.2.1"/>
    </reaction>
    <physiologicalReaction direction="left-to-right" evidence="1">
        <dbReference type="Rhea" id="RHEA:27647"/>
    </physiologicalReaction>
</comment>
<dbReference type="Gene3D" id="3.60.140.10">
    <property type="entry name" value="CNF1/YfiH-like putative cysteine hydrolases"/>
    <property type="match status" value="1"/>
</dbReference>
<protein>
    <recommendedName>
        <fullName evidence="12">Purine nucleoside phosphorylase</fullName>
    </recommendedName>
</protein>
<accession>A0A4Q8AAH0</accession>
<evidence type="ECO:0000256" key="11">
    <source>
        <dbReference type="ARBA" id="ARBA00049893"/>
    </source>
</evidence>
<dbReference type="RefSeq" id="WP_130449332.1">
    <property type="nucleotide sequence ID" value="NZ_SHLA01000001.1"/>
</dbReference>
<keyword evidence="8" id="KW-0186">Copper</keyword>
<keyword evidence="6" id="KW-0378">Hydrolase</keyword>
<dbReference type="PANTHER" id="PTHR30616:SF2">
    <property type="entry name" value="PURINE NUCLEOSIDE PHOSPHORYLASE LACC1"/>
    <property type="match status" value="1"/>
</dbReference>
<dbReference type="Proteomes" id="UP000292685">
    <property type="component" value="Unassembled WGS sequence"/>
</dbReference>
<dbReference type="InterPro" id="IPR003730">
    <property type="entry name" value="Cu_polyphenol_OxRdtase"/>
</dbReference>
<dbReference type="CDD" id="cd16833">
    <property type="entry name" value="YfiH"/>
    <property type="match status" value="1"/>
</dbReference>
<reference evidence="13 14" key="1">
    <citation type="submission" date="2019-02" db="EMBL/GenBank/DDBJ databases">
        <title>Sequencing the genomes of 1000 actinobacteria strains.</title>
        <authorList>
            <person name="Klenk H.-P."/>
        </authorList>
    </citation>
    <scope>NUCLEOTIDE SEQUENCE [LARGE SCALE GENOMIC DNA]</scope>
    <source>
        <strain evidence="13 14">DSM 17364</strain>
    </source>
</reference>
<dbReference type="AlphaFoldDB" id="A0A4Q8AAH0"/>
<dbReference type="GO" id="GO:0016787">
    <property type="term" value="F:hydrolase activity"/>
    <property type="evidence" value="ECO:0007669"/>
    <property type="project" value="UniProtKB-KW"/>
</dbReference>
<dbReference type="GO" id="GO:0017061">
    <property type="term" value="F:S-methyl-5-thioadenosine phosphorylase activity"/>
    <property type="evidence" value="ECO:0007669"/>
    <property type="project" value="UniProtKB-EC"/>
</dbReference>
<comment type="similarity">
    <text evidence="3 12">Belongs to the purine nucleoside phosphorylase YfiH/LACC1 family.</text>
</comment>
<evidence type="ECO:0000256" key="7">
    <source>
        <dbReference type="ARBA" id="ARBA00022833"/>
    </source>
</evidence>
<evidence type="ECO:0000256" key="9">
    <source>
        <dbReference type="ARBA" id="ARBA00047989"/>
    </source>
</evidence>
<keyword evidence="14" id="KW-1185">Reference proteome</keyword>
<dbReference type="Pfam" id="PF02578">
    <property type="entry name" value="Cu-oxidase_4"/>
    <property type="match status" value="1"/>
</dbReference>
<evidence type="ECO:0000313" key="13">
    <source>
        <dbReference type="EMBL" id="RZU61107.1"/>
    </source>
</evidence>
<evidence type="ECO:0000256" key="12">
    <source>
        <dbReference type="RuleBase" id="RU361274"/>
    </source>
</evidence>
<dbReference type="InterPro" id="IPR011324">
    <property type="entry name" value="Cytotoxic_necrot_fac-like_cat"/>
</dbReference>
<gene>
    <name evidence="13" type="ORF">EV380_0664</name>
</gene>
<comment type="catalytic activity">
    <reaction evidence="9">
        <text>adenosine + H2O + H(+) = inosine + NH4(+)</text>
        <dbReference type="Rhea" id="RHEA:24408"/>
        <dbReference type="ChEBI" id="CHEBI:15377"/>
        <dbReference type="ChEBI" id="CHEBI:15378"/>
        <dbReference type="ChEBI" id="CHEBI:16335"/>
        <dbReference type="ChEBI" id="CHEBI:17596"/>
        <dbReference type="ChEBI" id="CHEBI:28938"/>
        <dbReference type="EC" id="3.5.4.4"/>
    </reaction>
    <physiologicalReaction direction="left-to-right" evidence="9">
        <dbReference type="Rhea" id="RHEA:24409"/>
    </physiologicalReaction>
</comment>
<comment type="catalytic activity">
    <reaction evidence="11">
        <text>S-methyl-5'-thioadenosine + phosphate = 5-(methylsulfanyl)-alpha-D-ribose 1-phosphate + adenine</text>
        <dbReference type="Rhea" id="RHEA:11852"/>
        <dbReference type="ChEBI" id="CHEBI:16708"/>
        <dbReference type="ChEBI" id="CHEBI:17509"/>
        <dbReference type="ChEBI" id="CHEBI:43474"/>
        <dbReference type="ChEBI" id="CHEBI:58533"/>
        <dbReference type="EC" id="2.4.2.28"/>
    </reaction>
    <physiologicalReaction direction="left-to-right" evidence="11">
        <dbReference type="Rhea" id="RHEA:11853"/>
    </physiologicalReaction>
</comment>
<comment type="function">
    <text evidence="2">Purine nucleoside enzyme that catalyzes the phosphorolysis of adenosine and inosine nucleosides, yielding D-ribose 1-phosphate and the respective free bases, adenine and hypoxanthine. Also catalyzes the phosphorolysis of S-methyl-5'-thioadenosine into adenine and S-methyl-5-thio-alpha-D-ribose 1-phosphate. Also has adenosine deaminase activity.</text>
</comment>
<dbReference type="OrthoDB" id="4279at2"/>
<proteinExistence type="inferred from homology"/>
<evidence type="ECO:0000256" key="3">
    <source>
        <dbReference type="ARBA" id="ARBA00007353"/>
    </source>
</evidence>
<dbReference type="EMBL" id="SHLA01000001">
    <property type="protein sequence ID" value="RZU61107.1"/>
    <property type="molecule type" value="Genomic_DNA"/>
</dbReference>
<name>A0A4Q8AAH0_9MICC</name>
<evidence type="ECO:0000256" key="8">
    <source>
        <dbReference type="ARBA" id="ARBA00023008"/>
    </source>
</evidence>
<evidence type="ECO:0000256" key="6">
    <source>
        <dbReference type="ARBA" id="ARBA00022801"/>
    </source>
</evidence>
<evidence type="ECO:0000256" key="4">
    <source>
        <dbReference type="ARBA" id="ARBA00022679"/>
    </source>
</evidence>
<keyword evidence="7" id="KW-0862">Zinc</keyword>
<evidence type="ECO:0000256" key="5">
    <source>
        <dbReference type="ARBA" id="ARBA00022723"/>
    </source>
</evidence>